<dbReference type="InterPro" id="IPR011993">
    <property type="entry name" value="PH-like_dom_sf"/>
</dbReference>
<dbReference type="InterPro" id="IPR019748">
    <property type="entry name" value="FERM_central"/>
</dbReference>
<dbReference type="PROSITE" id="PS50057">
    <property type="entry name" value="FERM_3"/>
    <property type="match status" value="1"/>
</dbReference>
<dbReference type="Pfam" id="PF08736">
    <property type="entry name" value="FA"/>
    <property type="match status" value="1"/>
</dbReference>
<dbReference type="CDD" id="cd14473">
    <property type="entry name" value="FERM_B-lobe"/>
    <property type="match status" value="1"/>
</dbReference>
<evidence type="ECO:0000313" key="5">
    <source>
        <dbReference type="Proteomes" id="UP000593567"/>
    </source>
</evidence>
<feature type="domain" description="FERM" evidence="3">
    <location>
        <begin position="1"/>
        <end position="247"/>
    </location>
</feature>
<feature type="compositionally biased region" description="Basic and acidic residues" evidence="2">
    <location>
        <begin position="616"/>
        <end position="629"/>
    </location>
</feature>
<dbReference type="AlphaFoldDB" id="A0A7J7J664"/>
<gene>
    <name evidence="4" type="ORF">EB796_019964</name>
</gene>
<feature type="compositionally biased region" description="Polar residues" evidence="2">
    <location>
        <begin position="465"/>
        <end position="481"/>
    </location>
</feature>
<keyword evidence="1" id="KW-0175">Coiled coil</keyword>
<dbReference type="SUPFAM" id="SSF50729">
    <property type="entry name" value="PH domain-like"/>
    <property type="match status" value="1"/>
</dbReference>
<dbReference type="PANTHER" id="PTHR45858:SF5">
    <property type="entry name" value="MOESIN_EZRIN_RADIXIN HOMOLOG 1"/>
    <property type="match status" value="1"/>
</dbReference>
<evidence type="ECO:0000259" key="3">
    <source>
        <dbReference type="PROSITE" id="PS50057"/>
    </source>
</evidence>
<dbReference type="PANTHER" id="PTHR45858">
    <property type="entry name" value="FERM DOMAIN CONTAINING PROTEIN"/>
    <property type="match status" value="1"/>
</dbReference>
<dbReference type="InterPro" id="IPR018980">
    <property type="entry name" value="FERM_PH-like_C"/>
</dbReference>
<dbReference type="InterPro" id="IPR019747">
    <property type="entry name" value="FERM_CS"/>
</dbReference>
<reference evidence="4" key="1">
    <citation type="submission" date="2020-06" db="EMBL/GenBank/DDBJ databases">
        <title>Draft genome of Bugula neritina, a colonial animal packing powerful symbionts and potential medicines.</title>
        <authorList>
            <person name="Rayko M."/>
        </authorList>
    </citation>
    <scope>NUCLEOTIDE SEQUENCE [LARGE SCALE GENOMIC DNA]</scope>
    <source>
        <strain evidence="4">Kwan_BN1</strain>
    </source>
</reference>
<keyword evidence="5" id="KW-1185">Reference proteome</keyword>
<evidence type="ECO:0000256" key="2">
    <source>
        <dbReference type="SAM" id="MobiDB-lite"/>
    </source>
</evidence>
<feature type="region of interest" description="Disordered" evidence="2">
    <location>
        <begin position="751"/>
        <end position="808"/>
    </location>
</feature>
<dbReference type="PROSITE" id="PS00660">
    <property type="entry name" value="FERM_1"/>
    <property type="match status" value="1"/>
</dbReference>
<name>A0A7J7J664_BUGNE</name>
<feature type="compositionally biased region" description="Basic and acidic residues" evidence="2">
    <location>
        <begin position="590"/>
        <end position="600"/>
    </location>
</feature>
<dbReference type="InterPro" id="IPR000299">
    <property type="entry name" value="FERM_domain"/>
</dbReference>
<dbReference type="SMART" id="SM01196">
    <property type="entry name" value="FERM_C"/>
    <property type="match status" value="1"/>
</dbReference>
<dbReference type="SUPFAM" id="SSF47031">
    <property type="entry name" value="Second domain of FERM"/>
    <property type="match status" value="1"/>
</dbReference>
<dbReference type="Pfam" id="PF09380">
    <property type="entry name" value="FERM_C"/>
    <property type="match status" value="1"/>
</dbReference>
<dbReference type="PRINTS" id="PR00935">
    <property type="entry name" value="BAND41"/>
</dbReference>
<sequence length="903" mass="101030">MYWYTKKIIFSVTQQWLERDKSVWSQTGLSAGKELTFKLKVKFYTSEPTLLEHETTRLYFALQIKQDLASGRLAVNENTAAILASYVVQSELGDFYYQPNQHDYLKSYKLVPNQTDEMEDRIAEHHKSLKGLPPFEAEFQLLDVARKTEMYGIVPFNCMNKDGKATQLSVTYSGIHSFINGIRCTSYSWVKIRKLGFKRRQFLIKFYLSKDQPKSEGYTEYAFHSRDAAKNFWKLAVEHHSFFRKLETRPRGRRTRHSFLSRGSSFRYCGRTQTQLIEEMKQKCGHSTIDRSMSLRNFPATSLQHFGRSATFQSRPELGVMTLDRDRLKHPVKASVPTASQATLESRYSGCYDTAGQSTNPTSLLLPVSQSLSAIASLTKSNSKFDIKASSSFLRRKDGERDTNRDSIAVVEDNRVELERLVEKINSDLTSAQKASLEKEPINRASSIELFLSSTAQPVKLPPKKSSNTILEEKTMPQQVDNGRHESSDQYSSSSPNHVVNPPSHDQNHADQLHGPSGHHAQTSLMSNVCTQNSTVTCTISDVKTLEILLTEDIKDAPVTDLDADNNGATPSAKIEITMNANNVKSNGILDRHISPDVDSKPTLSVDAESSANESAHSDVPDATHKETQPLDVVVLSSPHSDTEDLIYRSGLEISIPPSLRRSRVRSRQEEMEDLKDISQLAEGVLKYDVKHNNSSALITQSSQELSDLASQVLDFCNSESDDEREKQLSDLSDLLAHYDTIKQQQQAFDCASSAHPELPSGVPNFTQPNSDQSEKPSSSVSTVTHTQSNGKLTDLPKSLVTSERRRHKPLTRPALPVMFEWKNDAFKSDWMKDEEGNRCGLKIDLSNTDSGIDMIHTTTTVSSANKNMSADYLSAQLVNSSSDGYSSEGEDCTVSPNCVPTV</sequence>
<dbReference type="FunFam" id="1.20.80.10:FF:000005">
    <property type="entry name" value="FERM, RhoGEF and pleckstrin domain-containing protein 1"/>
    <property type="match status" value="1"/>
</dbReference>
<protein>
    <submittedName>
        <fullName evidence="4">FARP1</fullName>
    </submittedName>
</protein>
<dbReference type="Proteomes" id="UP000593567">
    <property type="component" value="Unassembled WGS sequence"/>
</dbReference>
<dbReference type="GO" id="GO:0005085">
    <property type="term" value="F:guanyl-nucleotide exchange factor activity"/>
    <property type="evidence" value="ECO:0007669"/>
    <property type="project" value="TreeGrafter"/>
</dbReference>
<comment type="caution">
    <text evidence="4">The sequence shown here is derived from an EMBL/GenBank/DDBJ whole genome shotgun (WGS) entry which is preliminary data.</text>
</comment>
<proteinExistence type="predicted"/>
<dbReference type="InterPro" id="IPR014847">
    <property type="entry name" value="FA"/>
</dbReference>
<accession>A0A7J7J664</accession>
<dbReference type="InterPro" id="IPR035963">
    <property type="entry name" value="FERM_2"/>
</dbReference>
<dbReference type="Pfam" id="PF00373">
    <property type="entry name" value="FERM_M"/>
    <property type="match status" value="1"/>
</dbReference>
<dbReference type="InterPro" id="IPR014352">
    <property type="entry name" value="FERM/acyl-CoA-bd_prot_sf"/>
</dbReference>
<evidence type="ECO:0000313" key="4">
    <source>
        <dbReference type="EMBL" id="KAF6021729.1"/>
    </source>
</evidence>
<dbReference type="Gene3D" id="1.20.80.10">
    <property type="match status" value="1"/>
</dbReference>
<feature type="region of interest" description="Disordered" evidence="2">
    <location>
        <begin position="458"/>
        <end position="522"/>
    </location>
</feature>
<evidence type="ECO:0000256" key="1">
    <source>
        <dbReference type="SAM" id="Coils"/>
    </source>
</evidence>
<dbReference type="Gene3D" id="2.30.29.30">
    <property type="entry name" value="Pleckstrin-homology domain (PH domain)/Phosphotyrosine-binding domain (PTB)"/>
    <property type="match status" value="1"/>
</dbReference>
<dbReference type="OrthoDB" id="6589456at2759"/>
<feature type="coiled-coil region" evidence="1">
    <location>
        <begin position="408"/>
        <end position="435"/>
    </location>
</feature>
<dbReference type="SMART" id="SM01195">
    <property type="entry name" value="FA"/>
    <property type="match status" value="1"/>
</dbReference>
<feature type="compositionally biased region" description="Low complexity" evidence="2">
    <location>
        <begin position="492"/>
        <end position="505"/>
    </location>
</feature>
<organism evidence="4 5">
    <name type="scientific">Bugula neritina</name>
    <name type="common">Brown bryozoan</name>
    <name type="synonym">Sertularia neritina</name>
    <dbReference type="NCBI Taxonomy" id="10212"/>
    <lineage>
        <taxon>Eukaryota</taxon>
        <taxon>Metazoa</taxon>
        <taxon>Spiralia</taxon>
        <taxon>Lophotrochozoa</taxon>
        <taxon>Bryozoa</taxon>
        <taxon>Gymnolaemata</taxon>
        <taxon>Cheilostomatida</taxon>
        <taxon>Flustrina</taxon>
        <taxon>Buguloidea</taxon>
        <taxon>Bugulidae</taxon>
        <taxon>Bugula</taxon>
    </lineage>
</organism>
<feature type="region of interest" description="Disordered" evidence="2">
    <location>
        <begin position="590"/>
        <end position="629"/>
    </location>
</feature>
<dbReference type="SMART" id="SM00295">
    <property type="entry name" value="B41"/>
    <property type="match status" value="1"/>
</dbReference>
<dbReference type="EMBL" id="VXIV02002971">
    <property type="protein sequence ID" value="KAF6021729.1"/>
    <property type="molecule type" value="Genomic_DNA"/>
</dbReference>
<dbReference type="InterPro" id="IPR051835">
    <property type="entry name" value="RAC1-GEF"/>
</dbReference>
<dbReference type="InterPro" id="IPR019749">
    <property type="entry name" value="Band_41_domain"/>
</dbReference>